<dbReference type="RefSeq" id="WP_190613316.1">
    <property type="nucleotide sequence ID" value="NZ_AP018712.1"/>
</dbReference>
<comment type="function">
    <text evidence="11">The beta subunit is responsible for the synthesis of L-tryptophan from indole and L-serine.</text>
</comment>
<keyword evidence="9 11" id="KW-0456">Lyase</keyword>
<dbReference type="PIRSF" id="PIRSF001413">
    <property type="entry name" value="Trp_syn_beta"/>
    <property type="match status" value="1"/>
</dbReference>
<dbReference type="InterPro" id="IPR006653">
    <property type="entry name" value="Trp_synth_b_CS"/>
</dbReference>
<reference evidence="13 14" key="1">
    <citation type="submission" date="2018-06" db="EMBL/GenBank/DDBJ databases">
        <title>Genome sequencing of Oceanotoga sp. sy52.</title>
        <authorList>
            <person name="Mori K."/>
        </authorList>
    </citation>
    <scope>NUCLEOTIDE SEQUENCE [LARGE SCALE GENOMIC DNA]</scope>
    <source>
        <strain evidence="14">sy52</strain>
    </source>
</reference>
<evidence type="ECO:0000256" key="9">
    <source>
        <dbReference type="ARBA" id="ARBA00023239"/>
    </source>
</evidence>
<feature type="modified residue" description="N6-(pyridoxal phosphate)lysine" evidence="11">
    <location>
        <position position="86"/>
    </location>
</feature>
<dbReference type="InterPro" id="IPR036052">
    <property type="entry name" value="TrpB-like_PALP_sf"/>
</dbReference>
<evidence type="ECO:0000256" key="3">
    <source>
        <dbReference type="ARBA" id="ARBA00009982"/>
    </source>
</evidence>
<dbReference type="InterPro" id="IPR001926">
    <property type="entry name" value="TrpB-like_PALP"/>
</dbReference>
<dbReference type="EC" id="4.2.1.20" evidence="11"/>
<evidence type="ECO:0000256" key="4">
    <source>
        <dbReference type="ARBA" id="ARBA00011270"/>
    </source>
</evidence>
<evidence type="ECO:0000256" key="11">
    <source>
        <dbReference type="HAMAP-Rule" id="MF_00133"/>
    </source>
</evidence>
<dbReference type="FunCoup" id="A0A7G1G6N7">
    <property type="interactions" value="370"/>
</dbReference>
<dbReference type="EMBL" id="AP018712">
    <property type="protein sequence ID" value="BBE31016.1"/>
    <property type="molecule type" value="Genomic_DNA"/>
</dbReference>
<dbReference type="InterPro" id="IPR006654">
    <property type="entry name" value="Trp_synth_beta"/>
</dbReference>
<gene>
    <name evidence="11 13" type="primary">trpB</name>
    <name evidence="13" type="ORF">OSSY52_11570</name>
</gene>
<name>A0A7G1G6N7_9BACT</name>
<comment type="cofactor">
    <cofactor evidence="1 11">
        <name>pyridoxal 5'-phosphate</name>
        <dbReference type="ChEBI" id="CHEBI:597326"/>
    </cofactor>
</comment>
<dbReference type="NCBIfam" id="TIGR00263">
    <property type="entry name" value="trpB"/>
    <property type="match status" value="1"/>
</dbReference>
<dbReference type="Pfam" id="PF00291">
    <property type="entry name" value="PALP"/>
    <property type="match status" value="1"/>
</dbReference>
<comment type="subunit">
    <text evidence="4 11">Tetramer of two alpha and two beta chains.</text>
</comment>
<evidence type="ECO:0000256" key="1">
    <source>
        <dbReference type="ARBA" id="ARBA00001933"/>
    </source>
</evidence>
<dbReference type="PANTHER" id="PTHR48077">
    <property type="entry name" value="TRYPTOPHAN SYNTHASE-RELATED"/>
    <property type="match status" value="1"/>
</dbReference>
<comment type="catalytic activity">
    <reaction evidence="10 11">
        <text>(1S,2R)-1-C-(indol-3-yl)glycerol 3-phosphate + L-serine = D-glyceraldehyde 3-phosphate + L-tryptophan + H2O</text>
        <dbReference type="Rhea" id="RHEA:10532"/>
        <dbReference type="ChEBI" id="CHEBI:15377"/>
        <dbReference type="ChEBI" id="CHEBI:33384"/>
        <dbReference type="ChEBI" id="CHEBI:57912"/>
        <dbReference type="ChEBI" id="CHEBI:58866"/>
        <dbReference type="ChEBI" id="CHEBI:59776"/>
        <dbReference type="EC" id="4.2.1.20"/>
    </reaction>
</comment>
<evidence type="ECO:0000256" key="10">
    <source>
        <dbReference type="ARBA" id="ARBA00049047"/>
    </source>
</evidence>
<protein>
    <recommendedName>
        <fullName evidence="11">Tryptophan synthase beta chain</fullName>
        <ecNumber evidence="11">4.2.1.20</ecNumber>
    </recommendedName>
</protein>
<evidence type="ECO:0000256" key="7">
    <source>
        <dbReference type="ARBA" id="ARBA00022898"/>
    </source>
</evidence>
<evidence type="ECO:0000256" key="5">
    <source>
        <dbReference type="ARBA" id="ARBA00022605"/>
    </source>
</evidence>
<dbReference type="FunFam" id="3.40.50.1100:FF:000004">
    <property type="entry name" value="Tryptophan synthase beta chain"/>
    <property type="match status" value="1"/>
</dbReference>
<evidence type="ECO:0000313" key="13">
    <source>
        <dbReference type="EMBL" id="BBE31016.1"/>
    </source>
</evidence>
<dbReference type="KEGG" id="ocy:OSSY52_11570"/>
<dbReference type="PROSITE" id="PS00168">
    <property type="entry name" value="TRP_SYNTHASE_BETA"/>
    <property type="match status" value="1"/>
</dbReference>
<dbReference type="GO" id="GO:0005737">
    <property type="term" value="C:cytoplasm"/>
    <property type="evidence" value="ECO:0007669"/>
    <property type="project" value="TreeGrafter"/>
</dbReference>
<dbReference type="CDD" id="cd06446">
    <property type="entry name" value="Trp-synth_B"/>
    <property type="match status" value="1"/>
</dbReference>
<evidence type="ECO:0000256" key="8">
    <source>
        <dbReference type="ARBA" id="ARBA00023141"/>
    </source>
</evidence>
<dbReference type="Gene3D" id="3.40.50.1100">
    <property type="match status" value="2"/>
</dbReference>
<keyword evidence="14" id="KW-1185">Reference proteome</keyword>
<dbReference type="GO" id="GO:0004834">
    <property type="term" value="F:tryptophan synthase activity"/>
    <property type="evidence" value="ECO:0007669"/>
    <property type="project" value="UniProtKB-UniRule"/>
</dbReference>
<dbReference type="UniPathway" id="UPA00035">
    <property type="reaction ID" value="UER00044"/>
</dbReference>
<dbReference type="PANTHER" id="PTHR48077:SF3">
    <property type="entry name" value="TRYPTOPHAN SYNTHASE"/>
    <property type="match status" value="1"/>
</dbReference>
<organism evidence="13 14">
    <name type="scientific">Tepiditoga spiralis</name>
    <dbReference type="NCBI Taxonomy" id="2108365"/>
    <lineage>
        <taxon>Bacteria</taxon>
        <taxon>Thermotogati</taxon>
        <taxon>Thermotogota</taxon>
        <taxon>Thermotogae</taxon>
        <taxon>Petrotogales</taxon>
        <taxon>Petrotogaceae</taxon>
        <taxon>Tepiditoga</taxon>
    </lineage>
</organism>
<keyword evidence="8 11" id="KW-0057">Aromatic amino acid biosynthesis</keyword>
<keyword evidence="6 11" id="KW-0822">Tryptophan biosynthesis</keyword>
<dbReference type="AlphaFoldDB" id="A0A7G1G6N7"/>
<proteinExistence type="inferred from homology"/>
<keyword evidence="7 11" id="KW-0663">Pyridoxal phosphate</keyword>
<sequence>MEKIEYYGVYGGTYIPEVLKSSIDELKENFYRYAEDKKFNEEYKNLLKTFVGRPTPLYYAENLTKKIGGAKIFFKLEGLANTGAHKINNSLGQALLAKKIGKKRIIAETGAGQHGVATAAVCAKLNLECEIFMGEVDIKRQRPNVFIMEQFGAKIHSVTNGTKTLKDAVNEALRYWTKRSFDTHYLIGSALGPAPYPQMVKFFQSIIGKEVKEQLRSENINKPDYMIACVGGGSNAIGFFSEYINDESVKLIGVEAGGKGIESNEHASKISGNGTVGIVQGYKSKFLQNNDGQILSTHSISAGLDYAGIGPELVYLNEIKRINFVNEKDDEVIKTFNFVTKNEGIVPALESTHAISYALKLASNLNKNKNIIVNISGIGNKDIFITAKLLDKTNWINFLKREVEENG</sequence>
<dbReference type="InParanoid" id="A0A7G1G6N7"/>
<dbReference type="HAMAP" id="MF_00133">
    <property type="entry name" value="Trp_synth_beta"/>
    <property type="match status" value="1"/>
</dbReference>
<dbReference type="SUPFAM" id="SSF53686">
    <property type="entry name" value="Tryptophan synthase beta subunit-like PLP-dependent enzymes"/>
    <property type="match status" value="1"/>
</dbReference>
<evidence type="ECO:0000259" key="12">
    <source>
        <dbReference type="Pfam" id="PF00291"/>
    </source>
</evidence>
<dbReference type="InterPro" id="IPR023026">
    <property type="entry name" value="Trp_synth_beta/beta-like"/>
</dbReference>
<evidence type="ECO:0000313" key="14">
    <source>
        <dbReference type="Proteomes" id="UP000516361"/>
    </source>
</evidence>
<comment type="similarity">
    <text evidence="3 11">Belongs to the TrpB family.</text>
</comment>
<evidence type="ECO:0000256" key="6">
    <source>
        <dbReference type="ARBA" id="ARBA00022822"/>
    </source>
</evidence>
<feature type="domain" description="Tryptophan synthase beta chain-like PALP" evidence="12">
    <location>
        <begin position="51"/>
        <end position="377"/>
    </location>
</feature>
<dbReference type="Proteomes" id="UP000516361">
    <property type="component" value="Chromosome"/>
</dbReference>
<keyword evidence="5 11" id="KW-0028">Amino-acid biosynthesis</keyword>
<accession>A0A7G1G6N7</accession>
<evidence type="ECO:0000256" key="2">
    <source>
        <dbReference type="ARBA" id="ARBA00004733"/>
    </source>
</evidence>
<comment type="pathway">
    <text evidence="2 11">Amino-acid biosynthesis; L-tryptophan biosynthesis; L-tryptophan from chorismate: step 5/5.</text>
</comment>